<evidence type="ECO:0000313" key="1">
    <source>
        <dbReference type="EMBL" id="PCH41895.1"/>
    </source>
</evidence>
<dbReference type="OrthoDB" id="543373at2759"/>
<dbReference type="AlphaFoldDB" id="A0A2H3JK15"/>
<dbReference type="EMBL" id="KB468124">
    <property type="protein sequence ID" value="PCH41895.1"/>
    <property type="molecule type" value="Genomic_DNA"/>
</dbReference>
<dbReference type="Gene3D" id="1.25.10.10">
    <property type="entry name" value="Leucine-rich Repeat Variant"/>
    <property type="match status" value="1"/>
</dbReference>
<gene>
    <name evidence="1" type="ORF">WOLCODRAFT_163407</name>
</gene>
<name>A0A2H3JK15_WOLCO</name>
<keyword evidence="2" id="KW-1185">Reference proteome</keyword>
<protein>
    <submittedName>
        <fullName evidence="1">Uncharacterized protein</fullName>
    </submittedName>
</protein>
<reference evidence="1 2" key="1">
    <citation type="journal article" date="2012" name="Science">
        <title>The Paleozoic origin of enzymatic lignin decomposition reconstructed from 31 fungal genomes.</title>
        <authorList>
            <person name="Floudas D."/>
            <person name="Binder M."/>
            <person name="Riley R."/>
            <person name="Barry K."/>
            <person name="Blanchette R.A."/>
            <person name="Henrissat B."/>
            <person name="Martinez A.T."/>
            <person name="Otillar R."/>
            <person name="Spatafora J.W."/>
            <person name="Yadav J.S."/>
            <person name="Aerts A."/>
            <person name="Benoit I."/>
            <person name="Boyd A."/>
            <person name="Carlson A."/>
            <person name="Copeland A."/>
            <person name="Coutinho P.M."/>
            <person name="de Vries R.P."/>
            <person name="Ferreira P."/>
            <person name="Findley K."/>
            <person name="Foster B."/>
            <person name="Gaskell J."/>
            <person name="Glotzer D."/>
            <person name="Gorecki P."/>
            <person name="Heitman J."/>
            <person name="Hesse C."/>
            <person name="Hori C."/>
            <person name="Igarashi K."/>
            <person name="Jurgens J.A."/>
            <person name="Kallen N."/>
            <person name="Kersten P."/>
            <person name="Kohler A."/>
            <person name="Kuees U."/>
            <person name="Kumar T.K.A."/>
            <person name="Kuo A."/>
            <person name="LaButti K."/>
            <person name="Larrondo L.F."/>
            <person name="Lindquist E."/>
            <person name="Ling A."/>
            <person name="Lombard V."/>
            <person name="Lucas S."/>
            <person name="Lundell T."/>
            <person name="Martin R."/>
            <person name="McLaughlin D.J."/>
            <person name="Morgenstern I."/>
            <person name="Morin E."/>
            <person name="Murat C."/>
            <person name="Nagy L.G."/>
            <person name="Nolan M."/>
            <person name="Ohm R.A."/>
            <person name="Patyshakuliyeva A."/>
            <person name="Rokas A."/>
            <person name="Ruiz-Duenas F.J."/>
            <person name="Sabat G."/>
            <person name="Salamov A."/>
            <person name="Samejima M."/>
            <person name="Schmutz J."/>
            <person name="Slot J.C."/>
            <person name="St John F."/>
            <person name="Stenlid J."/>
            <person name="Sun H."/>
            <person name="Sun S."/>
            <person name="Syed K."/>
            <person name="Tsang A."/>
            <person name="Wiebenga A."/>
            <person name="Young D."/>
            <person name="Pisabarro A."/>
            <person name="Eastwood D.C."/>
            <person name="Martin F."/>
            <person name="Cullen D."/>
            <person name="Grigoriev I.V."/>
            <person name="Hibbett D.S."/>
        </authorList>
    </citation>
    <scope>NUCLEOTIDE SEQUENCE [LARGE SCALE GENOMIC DNA]</scope>
    <source>
        <strain evidence="1 2">MD-104</strain>
    </source>
</reference>
<dbReference type="Proteomes" id="UP000218811">
    <property type="component" value="Unassembled WGS sequence"/>
</dbReference>
<dbReference type="STRING" id="742152.A0A2H3JK15"/>
<sequence length="74" mass="8259">MPGVRNARHPLVDTKCTLCANLLQSLAIVLPNLRFYFHEGVREACAMAFLMLISRGRSSGLLPDQMVLVTFLQL</sequence>
<accession>A0A2H3JK15</accession>
<feature type="non-terminal residue" evidence="1">
    <location>
        <position position="74"/>
    </location>
</feature>
<evidence type="ECO:0000313" key="2">
    <source>
        <dbReference type="Proteomes" id="UP000218811"/>
    </source>
</evidence>
<dbReference type="InterPro" id="IPR011989">
    <property type="entry name" value="ARM-like"/>
</dbReference>
<proteinExistence type="predicted"/>
<organism evidence="1 2">
    <name type="scientific">Wolfiporia cocos (strain MD-104)</name>
    <name type="common">Brown rot fungus</name>
    <dbReference type="NCBI Taxonomy" id="742152"/>
    <lineage>
        <taxon>Eukaryota</taxon>
        <taxon>Fungi</taxon>
        <taxon>Dikarya</taxon>
        <taxon>Basidiomycota</taxon>
        <taxon>Agaricomycotina</taxon>
        <taxon>Agaricomycetes</taxon>
        <taxon>Polyporales</taxon>
        <taxon>Phaeolaceae</taxon>
        <taxon>Wolfiporia</taxon>
    </lineage>
</organism>